<evidence type="ECO:0000313" key="3">
    <source>
        <dbReference type="Proteomes" id="UP000664203"/>
    </source>
</evidence>
<dbReference type="Proteomes" id="UP000664203">
    <property type="component" value="Unassembled WGS sequence"/>
</dbReference>
<accession>A0A8H3J7C5</accession>
<proteinExistence type="predicted"/>
<feature type="compositionally biased region" description="Low complexity" evidence="1">
    <location>
        <begin position="217"/>
        <end position="228"/>
    </location>
</feature>
<feature type="region of interest" description="Disordered" evidence="1">
    <location>
        <begin position="206"/>
        <end position="228"/>
    </location>
</feature>
<protein>
    <submittedName>
        <fullName evidence="2">Uncharacterized protein</fullName>
    </submittedName>
</protein>
<sequence>MASNTQSMTSNKESKQAVDRSKLPPTQQETYGKRFSYEEMCFLTHHANYCTDFETLDENFNLQFNTDRSLDAIETALIKCKDEEFFTMTEVAESYKKWYTEHPVSPVRPIILLGSRAMRTELRAYLAYHQCRGVGFADLKNFFNLTFPTETRDSRQITAQLNIFKKRNQLLTSLSNFSVRYPWHPEYKPVAKIPAARAARVRLNKDKEKAKGYDNNQAAAAAQQELAK</sequence>
<feature type="region of interest" description="Disordered" evidence="1">
    <location>
        <begin position="1"/>
        <end position="29"/>
    </location>
</feature>
<feature type="compositionally biased region" description="Polar residues" evidence="1">
    <location>
        <begin position="1"/>
        <end position="11"/>
    </location>
</feature>
<dbReference type="EMBL" id="CAJPDR010000694">
    <property type="protein sequence ID" value="CAF9941864.1"/>
    <property type="molecule type" value="Genomic_DNA"/>
</dbReference>
<reference evidence="2" key="1">
    <citation type="submission" date="2021-03" db="EMBL/GenBank/DDBJ databases">
        <authorList>
            <person name="Tagirdzhanova G."/>
        </authorList>
    </citation>
    <scope>NUCLEOTIDE SEQUENCE</scope>
</reference>
<evidence type="ECO:0000256" key="1">
    <source>
        <dbReference type="SAM" id="MobiDB-lite"/>
    </source>
</evidence>
<name>A0A8H3J7C5_9LECA</name>
<evidence type="ECO:0000313" key="2">
    <source>
        <dbReference type="EMBL" id="CAF9941864.1"/>
    </source>
</evidence>
<feature type="compositionally biased region" description="Basic and acidic residues" evidence="1">
    <location>
        <begin position="12"/>
        <end position="22"/>
    </location>
</feature>
<gene>
    <name evidence="2" type="ORF">ALECFALPRED_009361</name>
</gene>
<organism evidence="2 3">
    <name type="scientific">Alectoria fallacina</name>
    <dbReference type="NCBI Taxonomy" id="1903189"/>
    <lineage>
        <taxon>Eukaryota</taxon>
        <taxon>Fungi</taxon>
        <taxon>Dikarya</taxon>
        <taxon>Ascomycota</taxon>
        <taxon>Pezizomycotina</taxon>
        <taxon>Lecanoromycetes</taxon>
        <taxon>OSLEUM clade</taxon>
        <taxon>Lecanoromycetidae</taxon>
        <taxon>Lecanorales</taxon>
        <taxon>Lecanorineae</taxon>
        <taxon>Parmeliaceae</taxon>
        <taxon>Alectoria</taxon>
    </lineage>
</organism>
<dbReference type="AlphaFoldDB" id="A0A8H3J7C5"/>
<comment type="caution">
    <text evidence="2">The sequence shown here is derived from an EMBL/GenBank/DDBJ whole genome shotgun (WGS) entry which is preliminary data.</text>
</comment>
<keyword evidence="3" id="KW-1185">Reference proteome</keyword>